<organism evidence="2 3">
    <name type="scientific">Nocardioides agariphilus</name>
    <dbReference type="NCBI Taxonomy" id="433664"/>
    <lineage>
        <taxon>Bacteria</taxon>
        <taxon>Bacillati</taxon>
        <taxon>Actinomycetota</taxon>
        <taxon>Actinomycetes</taxon>
        <taxon>Propionibacteriales</taxon>
        <taxon>Nocardioidaceae</taxon>
        <taxon>Nocardioides</taxon>
    </lineage>
</organism>
<evidence type="ECO:0000313" key="2">
    <source>
        <dbReference type="EMBL" id="MBF4769574.1"/>
    </source>
</evidence>
<accession>A0A930YNV8</accession>
<gene>
    <name evidence="2" type="ORF">ISU10_17545</name>
</gene>
<feature type="region of interest" description="Disordered" evidence="1">
    <location>
        <begin position="33"/>
        <end position="58"/>
    </location>
</feature>
<dbReference type="EMBL" id="JADKPO010000028">
    <property type="protein sequence ID" value="MBF4769574.1"/>
    <property type="molecule type" value="Genomic_DNA"/>
</dbReference>
<dbReference type="RefSeq" id="WP_194697723.1">
    <property type="nucleotide sequence ID" value="NZ_JADKPO010000028.1"/>
</dbReference>
<evidence type="ECO:0000256" key="1">
    <source>
        <dbReference type="SAM" id="MobiDB-lite"/>
    </source>
</evidence>
<reference evidence="2" key="1">
    <citation type="submission" date="2020-11" db="EMBL/GenBank/DDBJ databases">
        <title>Nocardioides cynanchi sp. nov., isolated from soil of rhizosphere of Cynanchum wilfordii.</title>
        <authorList>
            <person name="Lee J.-S."/>
            <person name="Suh M.K."/>
            <person name="Kim J.-S."/>
        </authorList>
    </citation>
    <scope>NUCLEOTIDE SEQUENCE</scope>
    <source>
        <strain evidence="2">KCTC 19276</strain>
    </source>
</reference>
<keyword evidence="3" id="KW-1185">Reference proteome</keyword>
<name>A0A930YNV8_9ACTN</name>
<protein>
    <recommendedName>
        <fullName evidence="4">DUF3558 domain-containing protein</fullName>
    </recommendedName>
</protein>
<sequence>MPPTAAPRALPQLVAVAIPVSLLLLSGCGGGPNATTSTTTSASTSASTSAADGGDGPTTVVEPGSCDPYVGDAESYLGHPVDVMGTGDPCKFYVPAQVELHGSYCWMDVHFETFTLAEDERSASAITGLLGGGLTSEQAPSGWTYAASKPGEQHYVVTAADGTSLHCDASTQPGGGETGTPPDVDPVPLLRFCDRVYDATVQQ</sequence>
<feature type="compositionally biased region" description="Low complexity" evidence="1">
    <location>
        <begin position="34"/>
        <end position="51"/>
    </location>
</feature>
<comment type="caution">
    <text evidence="2">The sequence shown here is derived from an EMBL/GenBank/DDBJ whole genome shotgun (WGS) entry which is preliminary data.</text>
</comment>
<proteinExistence type="predicted"/>
<evidence type="ECO:0000313" key="3">
    <source>
        <dbReference type="Proteomes" id="UP000660668"/>
    </source>
</evidence>
<dbReference type="AlphaFoldDB" id="A0A930YNV8"/>
<evidence type="ECO:0008006" key="4">
    <source>
        <dbReference type="Google" id="ProtNLM"/>
    </source>
</evidence>
<dbReference type="Proteomes" id="UP000660668">
    <property type="component" value="Unassembled WGS sequence"/>
</dbReference>